<dbReference type="PROSITE" id="PS00198">
    <property type="entry name" value="4FE4S_FER_1"/>
    <property type="match status" value="2"/>
</dbReference>
<dbReference type="RefSeq" id="WP_167941106.1">
    <property type="nucleotide sequence ID" value="NZ_JAATJA010000002.1"/>
</dbReference>
<feature type="compositionally biased region" description="Basic and acidic residues" evidence="12">
    <location>
        <begin position="117"/>
        <end position="135"/>
    </location>
</feature>
<feature type="domain" description="4Fe-4S ferredoxin-type" evidence="13">
    <location>
        <begin position="65"/>
        <end position="94"/>
    </location>
</feature>
<dbReference type="SUPFAM" id="SSF46548">
    <property type="entry name" value="alpha-helical ferredoxin"/>
    <property type="match status" value="1"/>
</dbReference>
<evidence type="ECO:0000313" key="15">
    <source>
        <dbReference type="Proteomes" id="UP000580856"/>
    </source>
</evidence>
<feature type="domain" description="4Fe-4S ferredoxin-type" evidence="13">
    <location>
        <begin position="34"/>
        <end position="63"/>
    </location>
</feature>
<feature type="region of interest" description="Disordered" evidence="12">
    <location>
        <begin position="105"/>
        <end position="135"/>
    </location>
</feature>
<dbReference type="PANTHER" id="PTHR10849:SF24">
    <property type="entry name" value="NADH-QUINONE OXIDOREDUCTASE SUBUNIT I 2"/>
    <property type="match status" value="1"/>
</dbReference>
<sequence>MLNLTPTVLKNLFTRKATRLYPFEVRPTFEKYRGELVNNIETCIFCGMCSRKCPSQCISVDRKAGTWDLDPYACIGCGICVSNCPAKSLSMKNDHKKPVATKVMIKLQGTPPKPAKKASEKAEEKDFPVEETKVQ</sequence>
<organism evidence="14 15">
    <name type="scientific">Desulfobaculum xiamenense</name>
    <dbReference type="NCBI Taxonomy" id="995050"/>
    <lineage>
        <taxon>Bacteria</taxon>
        <taxon>Pseudomonadati</taxon>
        <taxon>Thermodesulfobacteriota</taxon>
        <taxon>Desulfovibrionia</taxon>
        <taxon>Desulfovibrionales</taxon>
        <taxon>Desulfovibrionaceae</taxon>
        <taxon>Desulfobaculum</taxon>
    </lineage>
</organism>
<evidence type="ECO:0000256" key="5">
    <source>
        <dbReference type="ARBA" id="ARBA00022737"/>
    </source>
</evidence>
<gene>
    <name evidence="14" type="ORF">GGQ74_001676</name>
</gene>
<dbReference type="Gene3D" id="3.30.70.3270">
    <property type="match status" value="1"/>
</dbReference>
<dbReference type="GO" id="GO:0051539">
    <property type="term" value="F:4 iron, 4 sulfur cluster binding"/>
    <property type="evidence" value="ECO:0007669"/>
    <property type="project" value="UniProtKB-KW"/>
</dbReference>
<reference evidence="14 15" key="1">
    <citation type="submission" date="2020-03" db="EMBL/GenBank/DDBJ databases">
        <title>Genomic Encyclopedia of Type Strains, Phase IV (KMG-IV): sequencing the most valuable type-strain genomes for metagenomic binning, comparative biology and taxonomic classification.</title>
        <authorList>
            <person name="Goeker M."/>
        </authorList>
    </citation>
    <scope>NUCLEOTIDE SEQUENCE [LARGE SCALE GENOMIC DNA]</scope>
    <source>
        <strain evidence="14 15">DSM 24233</strain>
    </source>
</reference>
<evidence type="ECO:0000256" key="7">
    <source>
        <dbReference type="ARBA" id="ARBA00023004"/>
    </source>
</evidence>
<dbReference type="InterPro" id="IPR017900">
    <property type="entry name" value="4Fe4S_Fe_S_CS"/>
</dbReference>
<comment type="caution">
    <text evidence="14">The sequence shown here is derived from an EMBL/GenBank/DDBJ whole genome shotgun (WGS) entry which is preliminary data.</text>
</comment>
<evidence type="ECO:0000256" key="1">
    <source>
        <dbReference type="ARBA" id="ARBA00022475"/>
    </source>
</evidence>
<keyword evidence="1" id="KW-1003">Cell membrane</keyword>
<evidence type="ECO:0000313" key="14">
    <source>
        <dbReference type="EMBL" id="NJB68003.1"/>
    </source>
</evidence>
<dbReference type="GO" id="GO:0046872">
    <property type="term" value="F:metal ion binding"/>
    <property type="evidence" value="ECO:0007669"/>
    <property type="project" value="UniProtKB-KW"/>
</dbReference>
<dbReference type="Proteomes" id="UP000580856">
    <property type="component" value="Unassembled WGS sequence"/>
</dbReference>
<evidence type="ECO:0000256" key="11">
    <source>
        <dbReference type="ARBA" id="ARBA00023136"/>
    </source>
</evidence>
<keyword evidence="2" id="KW-0004">4Fe-4S</keyword>
<dbReference type="PROSITE" id="PS51379">
    <property type="entry name" value="4FE4S_FER_2"/>
    <property type="match status" value="2"/>
</dbReference>
<dbReference type="PANTHER" id="PTHR10849">
    <property type="entry name" value="NADH DEHYDROGENASE UBIQUINONE IRON-SULFUR PROTEIN 8, MITOCHONDRIAL"/>
    <property type="match status" value="1"/>
</dbReference>
<dbReference type="EMBL" id="JAATJA010000002">
    <property type="protein sequence ID" value="NJB68003.1"/>
    <property type="molecule type" value="Genomic_DNA"/>
</dbReference>
<proteinExistence type="predicted"/>
<evidence type="ECO:0000256" key="10">
    <source>
        <dbReference type="ARBA" id="ARBA00023075"/>
    </source>
</evidence>
<protein>
    <submittedName>
        <fullName evidence="14">Ech hydrogenase subunit F</fullName>
    </submittedName>
</protein>
<dbReference type="GO" id="GO:0016651">
    <property type="term" value="F:oxidoreductase activity, acting on NAD(P)H"/>
    <property type="evidence" value="ECO:0007669"/>
    <property type="project" value="InterPro"/>
</dbReference>
<evidence type="ECO:0000256" key="9">
    <source>
        <dbReference type="ARBA" id="ARBA00023027"/>
    </source>
</evidence>
<name>A0A846QNZ2_9BACT</name>
<evidence type="ECO:0000256" key="3">
    <source>
        <dbReference type="ARBA" id="ARBA00022719"/>
    </source>
</evidence>
<evidence type="ECO:0000256" key="8">
    <source>
        <dbReference type="ARBA" id="ARBA00023014"/>
    </source>
</evidence>
<keyword evidence="9" id="KW-0520">NAD</keyword>
<evidence type="ECO:0000256" key="12">
    <source>
        <dbReference type="SAM" id="MobiDB-lite"/>
    </source>
</evidence>
<dbReference type="AlphaFoldDB" id="A0A846QNZ2"/>
<dbReference type="InterPro" id="IPR010226">
    <property type="entry name" value="NADH_quinone_OxRdtase_chainI"/>
</dbReference>
<keyword evidence="10" id="KW-0830">Ubiquinone</keyword>
<accession>A0A846QNZ2</accession>
<keyword evidence="7" id="KW-0408">Iron</keyword>
<dbReference type="Pfam" id="PF12838">
    <property type="entry name" value="Fer4_7"/>
    <property type="match status" value="1"/>
</dbReference>
<keyword evidence="3" id="KW-0874">Quinone</keyword>
<dbReference type="GO" id="GO:0016020">
    <property type="term" value="C:membrane"/>
    <property type="evidence" value="ECO:0007669"/>
    <property type="project" value="InterPro"/>
</dbReference>
<evidence type="ECO:0000256" key="6">
    <source>
        <dbReference type="ARBA" id="ARBA00022967"/>
    </source>
</evidence>
<evidence type="ECO:0000259" key="13">
    <source>
        <dbReference type="PROSITE" id="PS51379"/>
    </source>
</evidence>
<keyword evidence="8" id="KW-0411">Iron-sulfur</keyword>
<evidence type="ECO:0000256" key="4">
    <source>
        <dbReference type="ARBA" id="ARBA00022723"/>
    </source>
</evidence>
<dbReference type="GO" id="GO:0048038">
    <property type="term" value="F:quinone binding"/>
    <property type="evidence" value="ECO:0007669"/>
    <property type="project" value="UniProtKB-KW"/>
</dbReference>
<dbReference type="InterPro" id="IPR017896">
    <property type="entry name" value="4Fe4S_Fe-S-bd"/>
</dbReference>
<evidence type="ECO:0000256" key="2">
    <source>
        <dbReference type="ARBA" id="ARBA00022485"/>
    </source>
</evidence>
<keyword evidence="15" id="KW-1185">Reference proteome</keyword>
<keyword evidence="11" id="KW-0472">Membrane</keyword>
<keyword evidence="5" id="KW-0677">Repeat</keyword>
<keyword evidence="6" id="KW-1278">Translocase</keyword>
<keyword evidence="4" id="KW-0479">Metal-binding</keyword>